<dbReference type="Gene3D" id="3.20.20.140">
    <property type="entry name" value="Metal-dependent hydrolases"/>
    <property type="match status" value="1"/>
</dbReference>
<name>X0Z7R6_9ZZZZ</name>
<evidence type="ECO:0008006" key="2">
    <source>
        <dbReference type="Google" id="ProtNLM"/>
    </source>
</evidence>
<reference evidence="1" key="1">
    <citation type="journal article" date="2014" name="Front. Microbiol.">
        <title>High frequency of phylogenetically diverse reductive dehalogenase-homologous genes in deep subseafloor sedimentary metagenomes.</title>
        <authorList>
            <person name="Kawai M."/>
            <person name="Futagami T."/>
            <person name="Toyoda A."/>
            <person name="Takaki Y."/>
            <person name="Nishi S."/>
            <person name="Hori S."/>
            <person name="Arai W."/>
            <person name="Tsubouchi T."/>
            <person name="Morono Y."/>
            <person name="Uchiyama I."/>
            <person name="Ito T."/>
            <person name="Fujiyama A."/>
            <person name="Inagaki F."/>
            <person name="Takami H."/>
        </authorList>
    </citation>
    <scope>NUCLEOTIDE SEQUENCE</scope>
    <source>
        <strain evidence="1">Expedition CK06-06</strain>
    </source>
</reference>
<sequence>MCIKNNMRIEYNISGERFPIGRPFPSKLVMSQLVKEGCKFYVGSDSHSLDYFENQITKVKDAYVYLNSIKNQLLN</sequence>
<organism evidence="1">
    <name type="scientific">marine sediment metagenome</name>
    <dbReference type="NCBI Taxonomy" id="412755"/>
    <lineage>
        <taxon>unclassified sequences</taxon>
        <taxon>metagenomes</taxon>
        <taxon>ecological metagenomes</taxon>
    </lineage>
</organism>
<accession>X0Z7R6</accession>
<protein>
    <recommendedName>
        <fullName evidence="2">Histidinol-phosphatase</fullName>
    </recommendedName>
</protein>
<gene>
    <name evidence="1" type="ORF">S01H4_13239</name>
</gene>
<evidence type="ECO:0000313" key="1">
    <source>
        <dbReference type="EMBL" id="GAG54427.1"/>
    </source>
</evidence>
<dbReference type="EMBL" id="BART01005840">
    <property type="protein sequence ID" value="GAG54427.1"/>
    <property type="molecule type" value="Genomic_DNA"/>
</dbReference>
<dbReference type="SUPFAM" id="SSF89550">
    <property type="entry name" value="PHP domain-like"/>
    <property type="match status" value="1"/>
</dbReference>
<dbReference type="AlphaFoldDB" id="X0Z7R6"/>
<dbReference type="InterPro" id="IPR016195">
    <property type="entry name" value="Pol/histidinol_Pase-like"/>
</dbReference>
<comment type="caution">
    <text evidence="1">The sequence shown here is derived from an EMBL/GenBank/DDBJ whole genome shotgun (WGS) entry which is preliminary data.</text>
</comment>
<proteinExistence type="predicted"/>